<protein>
    <submittedName>
        <fullName evidence="3">Uncharacterized protein</fullName>
    </submittedName>
</protein>
<evidence type="ECO:0000256" key="2">
    <source>
        <dbReference type="SAM" id="MobiDB-lite"/>
    </source>
</evidence>
<evidence type="ECO:0000313" key="4">
    <source>
        <dbReference type="Proteomes" id="UP000694403"/>
    </source>
</evidence>
<evidence type="ECO:0000256" key="1">
    <source>
        <dbReference type="SAM" id="Coils"/>
    </source>
</evidence>
<accession>A0A8C3SRQ1</accession>
<reference evidence="3" key="1">
    <citation type="submission" date="2025-08" db="UniProtKB">
        <authorList>
            <consortium name="Ensembl"/>
        </authorList>
    </citation>
    <scope>IDENTIFICATION</scope>
</reference>
<feature type="region of interest" description="Disordered" evidence="2">
    <location>
        <begin position="176"/>
        <end position="199"/>
    </location>
</feature>
<sequence length="199" mass="22527">MTDSEEESFVRLPDELTLENGSPEMTPERLQQEIEKYKERCQALDQDRLQLGTAKEAAEQKTRGFQREAELLRGKLEREQLLSRDLEPSHQKELCLAKEERGKLLQEKQALEEELLELEQRRVAWEKQAKAPPSLPDRKMLFKGHVTEAEDVNALVVAPRIQRALPGGSALLTFEEPEGRSVAAGQPASSLGRPPRSAH</sequence>
<dbReference type="Ensembl" id="ENSCSRT00000019581.1">
    <property type="protein sequence ID" value="ENSCSRP00000018721.1"/>
    <property type="gene ID" value="ENSCSRG00000014335.1"/>
</dbReference>
<reference evidence="3" key="2">
    <citation type="submission" date="2025-09" db="UniProtKB">
        <authorList>
            <consortium name="Ensembl"/>
        </authorList>
    </citation>
    <scope>IDENTIFICATION</scope>
</reference>
<name>A0A8C3SRQ1_CHESE</name>
<organism evidence="3 4">
    <name type="scientific">Chelydra serpentina</name>
    <name type="common">Snapping turtle</name>
    <name type="synonym">Testudo serpentina</name>
    <dbReference type="NCBI Taxonomy" id="8475"/>
    <lineage>
        <taxon>Eukaryota</taxon>
        <taxon>Metazoa</taxon>
        <taxon>Chordata</taxon>
        <taxon>Craniata</taxon>
        <taxon>Vertebrata</taxon>
        <taxon>Euteleostomi</taxon>
        <taxon>Archelosauria</taxon>
        <taxon>Testudinata</taxon>
        <taxon>Testudines</taxon>
        <taxon>Cryptodira</taxon>
        <taxon>Durocryptodira</taxon>
        <taxon>Americhelydia</taxon>
        <taxon>Chelydroidea</taxon>
        <taxon>Chelydridae</taxon>
        <taxon>Chelydra</taxon>
    </lineage>
</organism>
<dbReference type="Proteomes" id="UP000694403">
    <property type="component" value="Unplaced"/>
</dbReference>
<feature type="coiled-coil region" evidence="1">
    <location>
        <begin position="101"/>
        <end position="128"/>
    </location>
</feature>
<keyword evidence="1" id="KW-0175">Coiled coil</keyword>
<keyword evidence="4" id="KW-1185">Reference proteome</keyword>
<evidence type="ECO:0000313" key="3">
    <source>
        <dbReference type="Ensembl" id="ENSCSRP00000018721.1"/>
    </source>
</evidence>
<proteinExistence type="predicted"/>
<dbReference type="AlphaFoldDB" id="A0A8C3SRQ1"/>
<feature type="region of interest" description="Disordered" evidence="2">
    <location>
        <begin position="1"/>
        <end position="27"/>
    </location>
</feature>